<feature type="region of interest" description="Disordered" evidence="2">
    <location>
        <begin position="1029"/>
        <end position="1061"/>
    </location>
</feature>
<dbReference type="Gene3D" id="3.10.50.40">
    <property type="match status" value="1"/>
</dbReference>
<gene>
    <name evidence="4" type="ORF">PGLA1383_LOCUS30078</name>
</gene>
<evidence type="ECO:0000259" key="3">
    <source>
        <dbReference type="PROSITE" id="PS50198"/>
    </source>
</evidence>
<evidence type="ECO:0000256" key="1">
    <source>
        <dbReference type="PROSITE-ProRule" id="PRU00278"/>
    </source>
</evidence>
<dbReference type="InterPro" id="IPR000297">
    <property type="entry name" value="PPIase_PpiC"/>
</dbReference>
<comment type="caution">
    <text evidence="4">The sequence shown here is derived from an EMBL/GenBank/DDBJ whole genome shotgun (WGS) entry which is preliminary data.</text>
</comment>
<dbReference type="PROSITE" id="PS50198">
    <property type="entry name" value="PPIC_PPIASE_2"/>
    <property type="match status" value="1"/>
</dbReference>
<dbReference type="InterPro" id="IPR012664">
    <property type="entry name" value="CHP02452"/>
</dbReference>
<feature type="compositionally biased region" description="Basic and acidic residues" evidence="2">
    <location>
        <begin position="938"/>
        <end position="949"/>
    </location>
</feature>
<organism evidence="4 5">
    <name type="scientific">Polarella glacialis</name>
    <name type="common">Dinoflagellate</name>
    <dbReference type="NCBI Taxonomy" id="89957"/>
    <lineage>
        <taxon>Eukaryota</taxon>
        <taxon>Sar</taxon>
        <taxon>Alveolata</taxon>
        <taxon>Dinophyceae</taxon>
        <taxon>Suessiales</taxon>
        <taxon>Suessiaceae</taxon>
        <taxon>Polarella</taxon>
    </lineage>
</organism>
<keyword evidence="1" id="KW-0413">Isomerase</keyword>
<keyword evidence="5" id="KW-1185">Reference proteome</keyword>
<dbReference type="GO" id="GO:0003755">
    <property type="term" value="F:peptidyl-prolyl cis-trans isomerase activity"/>
    <property type="evidence" value="ECO:0007669"/>
    <property type="project" value="UniProtKB-KW"/>
</dbReference>
<dbReference type="Gene3D" id="3.40.220.10">
    <property type="entry name" value="Leucine Aminopeptidase, subunit E, domain 1"/>
    <property type="match status" value="1"/>
</dbReference>
<name>A0A813FNT0_POLGL</name>
<dbReference type="SUPFAM" id="SSF52949">
    <property type="entry name" value="Macro domain-like"/>
    <property type="match status" value="1"/>
</dbReference>
<dbReference type="NCBIfam" id="TIGR02452">
    <property type="entry name" value="TIGR02452 family protein"/>
    <property type="match status" value="1"/>
</dbReference>
<sequence>MRPSPIVQSSKQERQGQGTGPTTIWYSSGNSGKDLWKLKAHSPELFPDQAASDAVPPGFEPTTSTPGLYYNRNRKVFFLAATRKILWLEEESGEYRDLYDGQSLSHSFTGGASSLGDSLLRPGVKAAAKPKIVVIPDLHRVASALKADLDHIDRPFAMLGVFGGGDCAEKADVAARGFHEKLVRRLEQSRSRWSDAALSAAVRGALDDVTLGQAETVPAAVTVLTGLRVAALASPGSSFRLTLRPAQASSSTLAPPALSTFSSSSSSPGPSQGVAAEKLAITSSCLTLGETQSLFVALTAGETKMVDEDSEGLMAPQILKGWPRTASIALLRAARQRGASGPLAVACSHISPLSALALSGGKEPEVPAAKRQKMGPSMSSPFFTAGTAAGSGGGKADQVRLRQILLRCVAPGPPVLDPVRRKQVKRGQEEAEAEMLRILAELESDGLSSFQKVCREVSECPSALKGGELAGDIGWLDRTKGHSKNILRARASESRGHECFAFYRQNLPPSELPSAMTRPTPDLVGENPELVRGPAECIAGGSGMPGRRRPEADRRSSSRSLVDLWVGGFGSSGNSAVRGRQEALAEPKDAAAEGGSPQCTVWHKISSGRGNSCRKSCRIGAEAQPPELGADGGAALRAAPEQVDSARELGSDNMEPARQARRDIARATVAGAYKKNMGKAPRGDHVRPAAAIVNCMLQMTHNKHSDRVAVVSAASAYHCGEGGGFTSGGRHALEEATCVQTTLFESLEKVQIEAVAEFGEAAAGQHVAYIPFDGVILSPFVQVFRGGSDEGYPFLDRPSIITVLSMAMLNRNASLGDAPVDAPDDPHEYEQAVAQKFRSTLTGAIRAGCTAIVFPDVGCGVYKNDPKVVGRILGELLATEFWGHLTQVALVGKPEFQDSVVASADAKRAAAKEAAASSAARERRPSSSSNRAGSSDDPAPRRRSERDQPPSRPPKAAGPPPPRTPPHPSSQPSPAQAAARRPSPPPDPPRGSQQPGRPAYQPGVAAQVVPAYQPGMAANEANEFLPLLGEAGKGQGAGKGGGKHRGGKGSTRPPASEGGGAMCKFNCGRPVKSGATGKGRAFDTCCRKCGASRGACPEGHSQDCGA</sequence>
<protein>
    <recommendedName>
        <fullName evidence="3">PpiC domain-containing protein</fullName>
    </recommendedName>
</protein>
<evidence type="ECO:0000256" key="2">
    <source>
        <dbReference type="SAM" id="MobiDB-lite"/>
    </source>
</evidence>
<dbReference type="OrthoDB" id="377346at2759"/>
<dbReference type="EMBL" id="CAJNNV010025105">
    <property type="protein sequence ID" value="CAE8612280.1"/>
    <property type="molecule type" value="Genomic_DNA"/>
</dbReference>
<reference evidence="4" key="1">
    <citation type="submission" date="2021-02" db="EMBL/GenBank/DDBJ databases">
        <authorList>
            <person name="Dougan E. K."/>
            <person name="Rhodes N."/>
            <person name="Thang M."/>
            <person name="Chan C."/>
        </authorList>
    </citation>
    <scope>NUCLEOTIDE SEQUENCE</scope>
</reference>
<feature type="compositionally biased region" description="Polar residues" evidence="2">
    <location>
        <begin position="1"/>
        <end position="10"/>
    </location>
</feature>
<feature type="region of interest" description="Disordered" evidence="2">
    <location>
        <begin position="912"/>
        <end position="1000"/>
    </location>
</feature>
<feature type="compositionally biased region" description="Pro residues" evidence="2">
    <location>
        <begin position="950"/>
        <end position="971"/>
    </location>
</feature>
<feature type="compositionally biased region" description="Gly residues" evidence="2">
    <location>
        <begin position="1031"/>
        <end position="1040"/>
    </location>
</feature>
<dbReference type="Pfam" id="PF10021">
    <property type="entry name" value="PARG_cat_microb"/>
    <property type="match status" value="1"/>
</dbReference>
<dbReference type="InterPro" id="IPR046357">
    <property type="entry name" value="PPIase_dom_sf"/>
</dbReference>
<feature type="compositionally biased region" description="Basic and acidic residues" evidence="2">
    <location>
        <begin position="579"/>
        <end position="591"/>
    </location>
</feature>
<evidence type="ECO:0000313" key="4">
    <source>
        <dbReference type="EMBL" id="CAE8612280.1"/>
    </source>
</evidence>
<feature type="region of interest" description="Disordered" evidence="2">
    <location>
        <begin position="254"/>
        <end position="273"/>
    </location>
</feature>
<feature type="compositionally biased region" description="Low complexity" evidence="2">
    <location>
        <begin position="972"/>
        <end position="981"/>
    </location>
</feature>
<dbReference type="PANTHER" id="PTHR35596">
    <property type="entry name" value="DUF2263 DOMAIN-CONTAINING PROTEIN"/>
    <property type="match status" value="1"/>
</dbReference>
<feature type="region of interest" description="Disordered" evidence="2">
    <location>
        <begin position="534"/>
        <end position="557"/>
    </location>
</feature>
<feature type="region of interest" description="Disordered" evidence="2">
    <location>
        <begin position="572"/>
        <end position="596"/>
    </location>
</feature>
<dbReference type="Proteomes" id="UP000654075">
    <property type="component" value="Unassembled WGS sequence"/>
</dbReference>
<dbReference type="AlphaFoldDB" id="A0A813FNT0"/>
<dbReference type="PANTHER" id="PTHR35596:SF1">
    <property type="entry name" value="MICROBIAL-TYPE PARG CATALYTIC DOMAIN-CONTAINING PROTEIN"/>
    <property type="match status" value="1"/>
</dbReference>
<feature type="compositionally biased region" description="Low complexity" evidence="2">
    <location>
        <begin position="254"/>
        <end position="271"/>
    </location>
</feature>
<evidence type="ECO:0000313" key="5">
    <source>
        <dbReference type="Proteomes" id="UP000654075"/>
    </source>
</evidence>
<dbReference type="InterPro" id="IPR043472">
    <property type="entry name" value="Macro_dom-like"/>
</dbReference>
<dbReference type="SUPFAM" id="SSF54534">
    <property type="entry name" value="FKBP-like"/>
    <property type="match status" value="1"/>
</dbReference>
<feature type="compositionally biased region" description="Low complexity" evidence="2">
    <location>
        <begin position="926"/>
        <end position="935"/>
    </location>
</feature>
<feature type="domain" description="PpiC" evidence="3">
    <location>
        <begin position="396"/>
        <end position="470"/>
    </location>
</feature>
<proteinExistence type="predicted"/>
<keyword evidence="1" id="KW-0697">Rotamase</keyword>
<feature type="region of interest" description="Disordered" evidence="2">
    <location>
        <begin position="1"/>
        <end position="27"/>
    </location>
</feature>
<dbReference type="InterPro" id="IPR019261">
    <property type="entry name" value="PARG_cat_microbial"/>
</dbReference>
<accession>A0A813FNT0</accession>